<feature type="transmembrane region" description="Helical" evidence="15">
    <location>
        <begin position="577"/>
        <end position="597"/>
    </location>
</feature>
<dbReference type="FunFam" id="3.40.190.10:FF:000291">
    <property type="entry name" value="Glutamate receptor"/>
    <property type="match status" value="1"/>
</dbReference>
<dbReference type="PANTHER" id="PTHR34836:SF7">
    <property type="entry name" value="RECEPTOR LIGAND BINDING REGION DOMAIN-CONTAINING PROTEIN"/>
    <property type="match status" value="1"/>
</dbReference>
<dbReference type="InterPro" id="IPR001828">
    <property type="entry name" value="ANF_lig-bd_rcpt"/>
</dbReference>
<accession>A0A7N2L1K6</accession>
<feature type="transmembrane region" description="Helical" evidence="15">
    <location>
        <begin position="819"/>
        <end position="844"/>
    </location>
</feature>
<feature type="signal peptide" evidence="16">
    <location>
        <begin position="1"/>
        <end position="27"/>
    </location>
</feature>
<dbReference type="InterPro" id="IPR017103">
    <property type="entry name" value="Iontropic_Glu_rcpt_pln"/>
</dbReference>
<evidence type="ECO:0000313" key="18">
    <source>
        <dbReference type="EnsemblPlants" id="QL02p096227:mrna"/>
    </source>
</evidence>
<comment type="subcellular location">
    <subcellularLocation>
        <location evidence="1">Membrane</location>
        <topology evidence="1">Multi-pass membrane protein</topology>
    </subcellularLocation>
</comment>
<dbReference type="SUPFAM" id="SSF53822">
    <property type="entry name" value="Periplasmic binding protein-like I"/>
    <property type="match status" value="1"/>
</dbReference>
<evidence type="ECO:0000256" key="9">
    <source>
        <dbReference type="ARBA" id="ARBA00023170"/>
    </source>
</evidence>
<dbReference type="SMART" id="SM00079">
    <property type="entry name" value="PBPe"/>
    <property type="match status" value="1"/>
</dbReference>
<dbReference type="InterPro" id="IPR015683">
    <property type="entry name" value="Ionotropic_Glu_rcpt"/>
</dbReference>
<dbReference type="InParanoid" id="A0A7N2L1K6"/>
<evidence type="ECO:0000256" key="10">
    <source>
        <dbReference type="ARBA" id="ARBA00023180"/>
    </source>
</evidence>
<dbReference type="GO" id="GO:0015276">
    <property type="term" value="F:ligand-gated monoatomic ion channel activity"/>
    <property type="evidence" value="ECO:0007669"/>
    <property type="project" value="InterPro"/>
</dbReference>
<reference evidence="18" key="2">
    <citation type="submission" date="2021-01" db="UniProtKB">
        <authorList>
            <consortium name="EnsemblPlants"/>
        </authorList>
    </citation>
    <scope>IDENTIFICATION</scope>
</reference>
<evidence type="ECO:0000256" key="8">
    <source>
        <dbReference type="ARBA" id="ARBA00023136"/>
    </source>
</evidence>
<keyword evidence="5 16" id="KW-0732">Signal</keyword>
<dbReference type="Pfam" id="PF01094">
    <property type="entry name" value="ANF_receptor"/>
    <property type="match status" value="1"/>
</dbReference>
<dbReference type="GO" id="GO:0016020">
    <property type="term" value="C:membrane"/>
    <property type="evidence" value="ECO:0007669"/>
    <property type="project" value="UniProtKB-SubCell"/>
</dbReference>
<keyword evidence="4 15" id="KW-0812">Transmembrane</keyword>
<dbReference type="OMA" id="QNELANG"/>
<feature type="transmembrane region" description="Helical" evidence="15">
    <location>
        <begin position="639"/>
        <end position="663"/>
    </location>
</feature>
<sequence length="932" mass="104191">MTMANLNHLLPFILFLLLSLLGKQSMADDVVARVGIVLDLNSTKGEMAKSYILMAVSDFYAVNSNYRTRLSLFIRDSKGDVIGAACAALDLMKNENVHAIIGPQRSTQAKFVAKLGEKAHVPILSFLATSPFLSLNHNPFFIQTTQDDSAQVKALATLIQAYGWREVITINEDTDYGNDLILCLIDAFQEVDVRLPYRSVISPSLKDSDILEELNKLKAMQTRIFLVHMGASLASKFFVLVKNSGMMSEGFAWIMTQGLSSSLDIVDSKVLDSMQGVLGVRPYTQISKGLEDFERRWKTNLTSGKTNYKTFGLNLFGLQAYDSIWALAMAVEKANIENSSFLKQNASESKVDLATIGVSEIGLRLLNTIASTRFQGLSGNFYLVKGQLKASTFEIFNVIGQTKRIIGYWNTKKGLSKEVDDICTIAYSISKDNLKQPVWPGDTTNQPKKLRIGVPARDGFNEFIKVEWCPRTNKPNISGFSIDVFLAVLDMLPFPLPHEFVPYVTKNGQSAGTYDELLYQIKLKKLDAVVGDTTIVANRSLYVDFTLPYSESGVSMVVLMKDNEKKNIWIFLKPLSWELWLAIGAASIFTGLVTWVLEHHVNTKFRGPPDQQIGKIFLFSFATLTSTYREKVVNNLSRFVLIIWAFMVLILTQSYTASLASMLTVQQLKPEFVDVKEIKRNGYFVGYHNDSFVRELLIKQFNIDESKLKPYRTPEEYGEALSNGTHNGGVAAIFDEIPYIKLFLSKYGSRYAMVGPIYKTDGFGFAFPRGSPLVSYISRAVLNVTEDTDKMTGIMRKYFETQTTCVDGSAEISTDSPSLGVYSFGGLFIIAGVASMFSLLIYVVKFLHFHWPTSNIVPPKGSFWLKLIELVKHFDQKDLCSYPFRKNESPLCPKISPDGFGASPIIDDKQKHSRTSSEGADNVAKDDDDEIL</sequence>
<evidence type="ECO:0000256" key="6">
    <source>
        <dbReference type="ARBA" id="ARBA00022989"/>
    </source>
</evidence>
<evidence type="ECO:0000256" key="15">
    <source>
        <dbReference type="SAM" id="Phobius"/>
    </source>
</evidence>
<keyword evidence="6 15" id="KW-1133">Transmembrane helix</keyword>
<dbReference type="InterPro" id="IPR044440">
    <property type="entry name" value="GABAb_receptor_plant_PBP1"/>
</dbReference>
<dbReference type="Proteomes" id="UP000594261">
    <property type="component" value="Chromosome 2"/>
</dbReference>
<evidence type="ECO:0000256" key="3">
    <source>
        <dbReference type="ARBA" id="ARBA00022448"/>
    </source>
</evidence>
<dbReference type="Pfam" id="PF00060">
    <property type="entry name" value="Lig_chan"/>
    <property type="match status" value="1"/>
</dbReference>
<dbReference type="InterPro" id="IPR028082">
    <property type="entry name" value="Peripla_BP_I"/>
</dbReference>
<reference evidence="19" key="1">
    <citation type="journal article" date="2016" name="G3 (Bethesda)">
        <title>First Draft Assembly and Annotation of the Genome of a California Endemic Oak Quercus lobata Nee (Fagaceae).</title>
        <authorList>
            <person name="Sork V.L."/>
            <person name="Fitz-Gibbon S.T."/>
            <person name="Puiu D."/>
            <person name="Crepeau M."/>
            <person name="Gugger P.F."/>
            <person name="Sherman R."/>
            <person name="Stevens K."/>
            <person name="Langley C.H."/>
            <person name="Pellegrini M."/>
            <person name="Salzberg S.L."/>
        </authorList>
    </citation>
    <scope>NUCLEOTIDE SEQUENCE [LARGE SCALE GENOMIC DNA]</scope>
    <source>
        <strain evidence="19">cv. SW786</strain>
    </source>
</reference>
<keyword evidence="11 13" id="KW-1071">Ligand-gated ion channel</keyword>
<dbReference type="Gene3D" id="3.40.50.2300">
    <property type="match status" value="2"/>
</dbReference>
<comment type="function">
    <text evidence="13">Glutamate-gated receptor that probably acts as non-selective cation channel.</text>
</comment>
<feature type="region of interest" description="Disordered" evidence="14">
    <location>
        <begin position="895"/>
        <end position="932"/>
    </location>
</feature>
<name>A0A7N2L1K6_QUELO</name>
<dbReference type="PANTHER" id="PTHR34836">
    <property type="entry name" value="OS06G0188250 PROTEIN"/>
    <property type="match status" value="1"/>
</dbReference>
<keyword evidence="9 13" id="KW-0675">Receptor</keyword>
<dbReference type="AlphaFoldDB" id="A0A7N2L1K6"/>
<dbReference type="SUPFAM" id="SSF53850">
    <property type="entry name" value="Periplasmic binding protein-like II"/>
    <property type="match status" value="1"/>
</dbReference>
<dbReference type="CDD" id="cd19990">
    <property type="entry name" value="PBP1_GABAb_receptor_plant"/>
    <property type="match status" value="1"/>
</dbReference>
<dbReference type="FunFam" id="3.40.190.10:FF:000195">
    <property type="entry name" value="Glutamate receptor 2.7"/>
    <property type="match status" value="1"/>
</dbReference>
<evidence type="ECO:0000256" key="4">
    <source>
        <dbReference type="ARBA" id="ARBA00022692"/>
    </source>
</evidence>
<keyword evidence="8 13" id="KW-0472">Membrane</keyword>
<evidence type="ECO:0000256" key="11">
    <source>
        <dbReference type="ARBA" id="ARBA00023286"/>
    </source>
</evidence>
<evidence type="ECO:0000256" key="2">
    <source>
        <dbReference type="ARBA" id="ARBA00008685"/>
    </source>
</evidence>
<dbReference type="Gene3D" id="1.10.287.70">
    <property type="match status" value="1"/>
</dbReference>
<evidence type="ECO:0000259" key="17">
    <source>
        <dbReference type="SMART" id="SM00079"/>
    </source>
</evidence>
<protein>
    <recommendedName>
        <fullName evidence="13">Glutamate receptor</fullName>
    </recommendedName>
</protein>
<evidence type="ECO:0000256" key="7">
    <source>
        <dbReference type="ARBA" id="ARBA00023065"/>
    </source>
</evidence>
<dbReference type="Gene3D" id="3.40.190.10">
    <property type="entry name" value="Periplasmic binding protein-like II"/>
    <property type="match status" value="1"/>
</dbReference>
<dbReference type="EnsemblPlants" id="QL02p096227:mrna">
    <property type="protein sequence ID" value="QL02p096227:mrna"/>
    <property type="gene ID" value="QL02p096227"/>
</dbReference>
<evidence type="ECO:0000256" key="1">
    <source>
        <dbReference type="ARBA" id="ARBA00004141"/>
    </source>
</evidence>
<keyword evidence="10" id="KW-0325">Glycoprotein</keyword>
<feature type="chain" id="PRO_5029596625" description="Glutamate receptor" evidence="16">
    <location>
        <begin position="28"/>
        <end position="932"/>
    </location>
</feature>
<evidence type="ECO:0000256" key="13">
    <source>
        <dbReference type="PIRNR" id="PIRNR037090"/>
    </source>
</evidence>
<dbReference type="FunFam" id="1.10.287.70:FF:000037">
    <property type="entry name" value="Glutamate receptor"/>
    <property type="match status" value="1"/>
</dbReference>
<keyword evidence="12 13" id="KW-0407">Ion channel</keyword>
<dbReference type="InterPro" id="IPR001320">
    <property type="entry name" value="Iontro_rcpt_C"/>
</dbReference>
<evidence type="ECO:0000313" key="19">
    <source>
        <dbReference type="Proteomes" id="UP000594261"/>
    </source>
</evidence>
<evidence type="ECO:0000256" key="12">
    <source>
        <dbReference type="ARBA" id="ARBA00023303"/>
    </source>
</evidence>
<dbReference type="FunFam" id="3.40.50.2300:FF:000081">
    <property type="entry name" value="Glutamate receptor"/>
    <property type="match status" value="1"/>
</dbReference>
<organism evidence="18 19">
    <name type="scientific">Quercus lobata</name>
    <name type="common">Valley oak</name>
    <dbReference type="NCBI Taxonomy" id="97700"/>
    <lineage>
        <taxon>Eukaryota</taxon>
        <taxon>Viridiplantae</taxon>
        <taxon>Streptophyta</taxon>
        <taxon>Embryophyta</taxon>
        <taxon>Tracheophyta</taxon>
        <taxon>Spermatophyta</taxon>
        <taxon>Magnoliopsida</taxon>
        <taxon>eudicotyledons</taxon>
        <taxon>Gunneridae</taxon>
        <taxon>Pentapetalae</taxon>
        <taxon>rosids</taxon>
        <taxon>fabids</taxon>
        <taxon>Fagales</taxon>
        <taxon>Fagaceae</taxon>
        <taxon>Quercus</taxon>
    </lineage>
</organism>
<keyword evidence="3 13" id="KW-0813">Transport</keyword>
<keyword evidence="7 13" id="KW-0406">Ion transport</keyword>
<comment type="similarity">
    <text evidence="2 13">Belongs to the glutamate-gated ion channel (TC 1.A.10.1) family.</text>
</comment>
<feature type="domain" description="Ionotropic glutamate receptor C-terminal" evidence="17">
    <location>
        <begin position="449"/>
        <end position="801"/>
    </location>
</feature>
<proteinExistence type="inferred from homology"/>
<evidence type="ECO:0000256" key="14">
    <source>
        <dbReference type="SAM" id="MobiDB-lite"/>
    </source>
</evidence>
<evidence type="ECO:0000256" key="5">
    <source>
        <dbReference type="ARBA" id="ARBA00022729"/>
    </source>
</evidence>
<dbReference type="PIRSF" id="PIRSF037090">
    <property type="entry name" value="Iontro_Glu-like_rcpt_pln"/>
    <property type="match status" value="1"/>
</dbReference>
<evidence type="ECO:0000256" key="16">
    <source>
        <dbReference type="SAM" id="SignalP"/>
    </source>
</evidence>
<dbReference type="CDD" id="cd13686">
    <property type="entry name" value="GluR_Plant"/>
    <property type="match status" value="1"/>
</dbReference>
<keyword evidence="19" id="KW-1185">Reference proteome</keyword>
<dbReference type="Gramene" id="QL02p096227:mrna">
    <property type="protein sequence ID" value="QL02p096227:mrna"/>
    <property type="gene ID" value="QL02p096227"/>
</dbReference>